<keyword evidence="1" id="KW-1133">Transmembrane helix</keyword>
<evidence type="ECO:0000313" key="2">
    <source>
        <dbReference type="EMBL" id="OIQ91926.1"/>
    </source>
</evidence>
<protein>
    <submittedName>
        <fullName evidence="2">Uncharacterized protein</fullName>
    </submittedName>
</protein>
<sequence>MSLMCKMNGQCSATKGMCIHEKMMAAIAMIAIAGAVGHWVLHWF</sequence>
<dbReference type="AlphaFoldDB" id="A0A1J5R7F7"/>
<feature type="transmembrane region" description="Helical" evidence="1">
    <location>
        <begin position="23"/>
        <end position="41"/>
    </location>
</feature>
<organism evidence="2">
    <name type="scientific">mine drainage metagenome</name>
    <dbReference type="NCBI Taxonomy" id="410659"/>
    <lineage>
        <taxon>unclassified sequences</taxon>
        <taxon>metagenomes</taxon>
        <taxon>ecological metagenomes</taxon>
    </lineage>
</organism>
<reference evidence="2" key="1">
    <citation type="submission" date="2016-10" db="EMBL/GenBank/DDBJ databases">
        <title>Sequence of Gallionella enrichment culture.</title>
        <authorList>
            <person name="Poehlein A."/>
            <person name="Muehling M."/>
            <person name="Daniel R."/>
        </authorList>
    </citation>
    <scope>NUCLEOTIDE SEQUENCE</scope>
</reference>
<keyword evidence="1" id="KW-0472">Membrane</keyword>
<evidence type="ECO:0000256" key="1">
    <source>
        <dbReference type="SAM" id="Phobius"/>
    </source>
</evidence>
<name>A0A1J5R7F7_9ZZZZ</name>
<gene>
    <name evidence="2" type="ORF">GALL_261300</name>
</gene>
<dbReference type="EMBL" id="MLJW01000245">
    <property type="protein sequence ID" value="OIQ91926.1"/>
    <property type="molecule type" value="Genomic_DNA"/>
</dbReference>
<accession>A0A1J5R7F7</accession>
<proteinExistence type="predicted"/>
<keyword evidence="1" id="KW-0812">Transmembrane</keyword>
<comment type="caution">
    <text evidence="2">The sequence shown here is derived from an EMBL/GenBank/DDBJ whole genome shotgun (WGS) entry which is preliminary data.</text>
</comment>